<evidence type="ECO:0000313" key="1">
    <source>
        <dbReference type="EMBL" id="MCI83035.1"/>
    </source>
</evidence>
<dbReference type="Proteomes" id="UP000265520">
    <property type="component" value="Unassembled WGS sequence"/>
</dbReference>
<comment type="caution">
    <text evidence="1">The sequence shown here is derived from an EMBL/GenBank/DDBJ whole genome shotgun (WGS) entry which is preliminary data.</text>
</comment>
<accession>A0A392V874</accession>
<name>A0A392V874_9FABA</name>
<sequence>RSTTGALRQHQKKIHQNRATLHVAQDQLARCANDRRSNCPHSMNCALRRMHLCVAQDTASEEIVAV</sequence>
<reference evidence="1 2" key="1">
    <citation type="journal article" date="2018" name="Front. Plant Sci.">
        <title>Red Clover (Trifolium pratense) and Zigzag Clover (T. medium) - A Picture of Genomic Similarities and Differences.</title>
        <authorList>
            <person name="Dluhosova J."/>
            <person name="Istvanek J."/>
            <person name="Nedelnik J."/>
            <person name="Repkova J."/>
        </authorList>
    </citation>
    <scope>NUCLEOTIDE SEQUENCE [LARGE SCALE GENOMIC DNA]</scope>
    <source>
        <strain evidence="2">cv. 10/8</strain>
        <tissue evidence="1">Leaf</tissue>
    </source>
</reference>
<protein>
    <submittedName>
        <fullName evidence="1">Uncharacterized protein</fullName>
    </submittedName>
</protein>
<organism evidence="1 2">
    <name type="scientific">Trifolium medium</name>
    <dbReference type="NCBI Taxonomy" id="97028"/>
    <lineage>
        <taxon>Eukaryota</taxon>
        <taxon>Viridiplantae</taxon>
        <taxon>Streptophyta</taxon>
        <taxon>Embryophyta</taxon>
        <taxon>Tracheophyta</taxon>
        <taxon>Spermatophyta</taxon>
        <taxon>Magnoliopsida</taxon>
        <taxon>eudicotyledons</taxon>
        <taxon>Gunneridae</taxon>
        <taxon>Pentapetalae</taxon>
        <taxon>rosids</taxon>
        <taxon>fabids</taxon>
        <taxon>Fabales</taxon>
        <taxon>Fabaceae</taxon>
        <taxon>Papilionoideae</taxon>
        <taxon>50 kb inversion clade</taxon>
        <taxon>NPAAA clade</taxon>
        <taxon>Hologalegina</taxon>
        <taxon>IRL clade</taxon>
        <taxon>Trifolieae</taxon>
        <taxon>Trifolium</taxon>
    </lineage>
</organism>
<proteinExistence type="predicted"/>
<dbReference type="EMBL" id="LXQA011057221">
    <property type="protein sequence ID" value="MCI83035.1"/>
    <property type="molecule type" value="Genomic_DNA"/>
</dbReference>
<feature type="non-terminal residue" evidence="1">
    <location>
        <position position="1"/>
    </location>
</feature>
<keyword evidence="2" id="KW-1185">Reference proteome</keyword>
<evidence type="ECO:0000313" key="2">
    <source>
        <dbReference type="Proteomes" id="UP000265520"/>
    </source>
</evidence>
<dbReference type="AlphaFoldDB" id="A0A392V874"/>